<evidence type="ECO:0000259" key="2">
    <source>
        <dbReference type="Pfam" id="PF00144"/>
    </source>
</evidence>
<dbReference type="RefSeq" id="WP_111527800.1">
    <property type="nucleotide sequence ID" value="NZ_JBHRSG010000002.1"/>
</dbReference>
<organism evidence="3 4">
    <name type="scientific">Phenylobacterium soli</name>
    <dbReference type="NCBI Taxonomy" id="2170551"/>
    <lineage>
        <taxon>Bacteria</taxon>
        <taxon>Pseudomonadati</taxon>
        <taxon>Pseudomonadota</taxon>
        <taxon>Alphaproteobacteria</taxon>
        <taxon>Caulobacterales</taxon>
        <taxon>Caulobacteraceae</taxon>
        <taxon>Phenylobacterium</taxon>
    </lineage>
</organism>
<dbReference type="Gene3D" id="3.40.710.10">
    <property type="entry name" value="DD-peptidase/beta-lactamase superfamily"/>
    <property type="match status" value="1"/>
</dbReference>
<keyword evidence="3" id="KW-0378">Hydrolase</keyword>
<proteinExistence type="predicted"/>
<gene>
    <name evidence="3" type="ORF">DJ017_05685</name>
</gene>
<dbReference type="InterPro" id="IPR001466">
    <property type="entry name" value="Beta-lactam-related"/>
</dbReference>
<evidence type="ECO:0000256" key="1">
    <source>
        <dbReference type="SAM" id="SignalP"/>
    </source>
</evidence>
<feature type="chain" id="PRO_5016345400" evidence="1">
    <location>
        <begin position="29"/>
        <end position="463"/>
    </location>
</feature>
<dbReference type="InterPro" id="IPR012338">
    <property type="entry name" value="Beta-lactam/transpept-like"/>
</dbReference>
<evidence type="ECO:0000313" key="4">
    <source>
        <dbReference type="Proteomes" id="UP000249254"/>
    </source>
</evidence>
<dbReference type="SUPFAM" id="SSF56601">
    <property type="entry name" value="beta-lactamase/transpeptidase-like"/>
    <property type="match status" value="1"/>
</dbReference>
<dbReference type="PANTHER" id="PTHR43283">
    <property type="entry name" value="BETA-LACTAMASE-RELATED"/>
    <property type="match status" value="1"/>
</dbReference>
<feature type="domain" description="Beta-lactamase-related" evidence="2">
    <location>
        <begin position="144"/>
        <end position="455"/>
    </location>
</feature>
<dbReference type="GO" id="GO:0016787">
    <property type="term" value="F:hydrolase activity"/>
    <property type="evidence" value="ECO:0007669"/>
    <property type="project" value="UniProtKB-KW"/>
</dbReference>
<dbReference type="EMBL" id="QFYQ01000001">
    <property type="protein sequence ID" value="RAK54049.1"/>
    <property type="molecule type" value="Genomic_DNA"/>
</dbReference>
<protein>
    <submittedName>
        <fullName evidence="3">Serine hydrolase</fullName>
    </submittedName>
</protein>
<name>A0A328AHB2_9CAUL</name>
<evidence type="ECO:0000313" key="3">
    <source>
        <dbReference type="EMBL" id="RAK54049.1"/>
    </source>
</evidence>
<dbReference type="OrthoDB" id="9814204at2"/>
<accession>A0A328AHB2</accession>
<reference evidence="4" key="1">
    <citation type="submission" date="2018-05" db="EMBL/GenBank/DDBJ databases">
        <authorList>
            <person name="Li X."/>
        </authorList>
    </citation>
    <scope>NUCLEOTIDE SEQUENCE [LARGE SCALE GENOMIC DNA]</scope>
    <source>
        <strain evidence="4">LX32</strain>
    </source>
</reference>
<feature type="signal peptide" evidence="1">
    <location>
        <begin position="1"/>
        <end position="28"/>
    </location>
</feature>
<dbReference type="Pfam" id="PF00144">
    <property type="entry name" value="Beta-lactamase"/>
    <property type="match status" value="1"/>
</dbReference>
<comment type="caution">
    <text evidence="3">The sequence shown here is derived from an EMBL/GenBank/DDBJ whole genome shotgun (WGS) entry which is preliminary data.</text>
</comment>
<dbReference type="InterPro" id="IPR050789">
    <property type="entry name" value="Diverse_Enzym_Activities"/>
</dbReference>
<dbReference type="PANTHER" id="PTHR43283:SF7">
    <property type="entry name" value="BETA-LACTAMASE-RELATED DOMAIN-CONTAINING PROTEIN"/>
    <property type="match status" value="1"/>
</dbReference>
<keyword evidence="4" id="KW-1185">Reference proteome</keyword>
<sequence>MLRTLLAPVLAFATLPLAGCGTLSPVRAARVPTAMAAHEICSATFVSGQDPERFYREAVAPQVAPLAGLLRRDVDRQGQAVTTSLAGLARSRAVFRGPLGCVIDEGVTPPAVALPRERAPALLAPIAGPAPVEPADPALKAALDRAFAEPAAAPHRWTHAVVIVHDGRIVAERYGPGYGVDTPVHGWSMTKTATNALLGVLVRQGRLSMEAPAPVAAWADPRDPRHAITPDELLRMTSGLKLGQSLMSDWRTAFDPAAQTMFAVPDMAGAAAAAPLAHAPGTSWTYSDGSTAILARIVTNATGGPAGVQAFARREVFDRLGMEDVTLETDAMGSPIGATQMLASARDWARLGLLYLDDGVVGGERILPAGWVAYSTRLTPGSERFGYGAGLWVNGDNDGARATRPHMPAGSFMARGARGQYVVVVPSARLVVVRLGDADTFAGDIRAADRLVGDAVAWANARR</sequence>
<dbReference type="AlphaFoldDB" id="A0A328AHB2"/>
<keyword evidence="1" id="KW-0732">Signal</keyword>
<dbReference type="Proteomes" id="UP000249254">
    <property type="component" value="Unassembled WGS sequence"/>
</dbReference>